<keyword evidence="8" id="KW-0472">Membrane</keyword>
<evidence type="ECO:0000256" key="8">
    <source>
        <dbReference type="ARBA" id="ARBA00023136"/>
    </source>
</evidence>
<dbReference type="GO" id="GO:0016887">
    <property type="term" value="F:ATP hydrolysis activity"/>
    <property type="evidence" value="ECO:0007669"/>
    <property type="project" value="InterPro"/>
</dbReference>
<evidence type="ECO:0000256" key="4">
    <source>
        <dbReference type="ARBA" id="ARBA00022741"/>
    </source>
</evidence>
<dbReference type="InterPro" id="IPR017871">
    <property type="entry name" value="ABC_transporter-like_CS"/>
</dbReference>
<dbReference type="GO" id="GO:0006865">
    <property type="term" value="P:amino acid transport"/>
    <property type="evidence" value="ECO:0007669"/>
    <property type="project" value="UniProtKB-KW"/>
</dbReference>
<dbReference type="PROSITE" id="PS50893">
    <property type="entry name" value="ABC_TRANSPORTER_2"/>
    <property type="match status" value="1"/>
</dbReference>
<sequence length="364" mass="38393">MVPDVDAASDLGSPAGSDTAIDFVGVSKRFDKSGPKVLDGIDLSVRSGEIVGIIGPSGAGKSTLARLINGLERPTGGQVFVHGAEHSRASERELNRLRTDIGMIFQQFNLFNSRTVAGNVDFALKVAHFQKDKRRSRIEELLDFVGIADKADQWPAALSGGQKQRVGIARALATSPSILIADEATSALDPQTTSDTLKLLRRINSDLGTTIVVITHEMDVVRDVCESVAVLDRGRLVDNGDVYSVFEHPTSDVTRGLLRHAVAGVPDADALATLRARHPGLLATVSVRDDAAASGHQDATFDLPAAVAEHGARSTVIAGGISDIAGRPFGALTYEITGDATSVDAARAQLVRIDGVVVHEGTQQ</sequence>
<dbReference type="FunFam" id="3.40.50.300:FF:000056">
    <property type="entry name" value="Cell division ATP-binding protein FtsE"/>
    <property type="match status" value="1"/>
</dbReference>
<keyword evidence="13" id="KW-1185">Reference proteome</keyword>
<evidence type="ECO:0000256" key="5">
    <source>
        <dbReference type="ARBA" id="ARBA00022840"/>
    </source>
</evidence>
<comment type="function">
    <text evidence="9">Part of the ABC transporter FtsEX involved in cellular division. Has ATPase activity.</text>
</comment>
<dbReference type="SMART" id="SM00382">
    <property type="entry name" value="AAA"/>
    <property type="match status" value="1"/>
</dbReference>
<keyword evidence="2" id="KW-0813">Transport</keyword>
<comment type="similarity">
    <text evidence="1">Belongs to the ABC transporter superfamily.</text>
</comment>
<evidence type="ECO:0000256" key="3">
    <source>
        <dbReference type="ARBA" id="ARBA00022475"/>
    </source>
</evidence>
<evidence type="ECO:0000313" key="12">
    <source>
        <dbReference type="EMBL" id="GAB40252.1"/>
    </source>
</evidence>
<evidence type="ECO:0000256" key="10">
    <source>
        <dbReference type="ARBA" id="ARBA00063837"/>
    </source>
</evidence>
<evidence type="ECO:0000256" key="2">
    <source>
        <dbReference type="ARBA" id="ARBA00022448"/>
    </source>
</evidence>
<dbReference type="AlphaFoldDB" id="H5U3E4"/>
<dbReference type="RefSeq" id="WP_005207305.1">
    <property type="nucleotide sequence ID" value="NZ_BAFC01000093.1"/>
</dbReference>
<proteinExistence type="inferred from homology"/>
<dbReference type="PROSITE" id="PS00211">
    <property type="entry name" value="ABC_TRANSPORTER_1"/>
    <property type="match status" value="1"/>
</dbReference>
<dbReference type="InterPro" id="IPR018449">
    <property type="entry name" value="NIL_domain"/>
</dbReference>
<name>H5U3E4_9ACTN</name>
<dbReference type="eggNOG" id="COG1135">
    <property type="taxonomic scope" value="Bacteria"/>
</dbReference>
<dbReference type="InterPro" id="IPR003439">
    <property type="entry name" value="ABC_transporter-like_ATP-bd"/>
</dbReference>
<evidence type="ECO:0000256" key="6">
    <source>
        <dbReference type="ARBA" id="ARBA00022967"/>
    </source>
</evidence>
<dbReference type="Pfam" id="PF00005">
    <property type="entry name" value="ABC_tran"/>
    <property type="match status" value="1"/>
</dbReference>
<dbReference type="PANTHER" id="PTHR43166:SF30">
    <property type="entry name" value="METHIONINE IMPORT ATP-BINDING PROTEIN METN"/>
    <property type="match status" value="1"/>
</dbReference>
<keyword evidence="4" id="KW-0547">Nucleotide-binding</keyword>
<dbReference type="InterPro" id="IPR050086">
    <property type="entry name" value="MetN_ABC_transporter-like"/>
</dbReference>
<dbReference type="Proteomes" id="UP000005845">
    <property type="component" value="Unassembled WGS sequence"/>
</dbReference>
<dbReference type="GO" id="GO:0005524">
    <property type="term" value="F:ATP binding"/>
    <property type="evidence" value="ECO:0007669"/>
    <property type="project" value="UniProtKB-KW"/>
</dbReference>
<comment type="caution">
    <text evidence="12">The sequence shown here is derived from an EMBL/GenBank/DDBJ whole genome shotgun (WGS) entry which is preliminary data.</text>
</comment>
<feature type="domain" description="ABC transporter" evidence="11">
    <location>
        <begin position="21"/>
        <end position="258"/>
    </location>
</feature>
<keyword evidence="6" id="KW-1278">Translocase</keyword>
<dbReference type="PANTHER" id="PTHR43166">
    <property type="entry name" value="AMINO ACID IMPORT ATP-BINDING PROTEIN"/>
    <property type="match status" value="1"/>
</dbReference>
<evidence type="ECO:0000256" key="1">
    <source>
        <dbReference type="ARBA" id="ARBA00005417"/>
    </source>
</evidence>
<evidence type="ECO:0000313" key="13">
    <source>
        <dbReference type="Proteomes" id="UP000005845"/>
    </source>
</evidence>
<dbReference type="Pfam" id="PF09383">
    <property type="entry name" value="NIL"/>
    <property type="match status" value="1"/>
</dbReference>
<protein>
    <submittedName>
        <fullName evidence="12">Putative ABC transporter ATP-binding protein</fullName>
    </submittedName>
</protein>
<evidence type="ECO:0000256" key="7">
    <source>
        <dbReference type="ARBA" id="ARBA00022970"/>
    </source>
</evidence>
<evidence type="ECO:0000256" key="9">
    <source>
        <dbReference type="ARBA" id="ARBA00054718"/>
    </source>
</evidence>
<organism evidence="12 13">
    <name type="scientific">Gordonia sputi NBRC 100414</name>
    <dbReference type="NCBI Taxonomy" id="1089453"/>
    <lineage>
        <taxon>Bacteria</taxon>
        <taxon>Bacillati</taxon>
        <taxon>Actinomycetota</taxon>
        <taxon>Actinomycetes</taxon>
        <taxon>Mycobacteriales</taxon>
        <taxon>Gordoniaceae</taxon>
        <taxon>Gordonia</taxon>
    </lineage>
</organism>
<dbReference type="GO" id="GO:0005886">
    <property type="term" value="C:plasma membrane"/>
    <property type="evidence" value="ECO:0007669"/>
    <property type="project" value="UniProtKB-ARBA"/>
</dbReference>
<comment type="subunit">
    <text evidence="10">Homodimer. Forms a membrane-associated complex with FtsX.</text>
</comment>
<gene>
    <name evidence="12" type="ORF">GOSPT_095_00430</name>
</gene>
<reference evidence="12 13" key="1">
    <citation type="submission" date="2012-02" db="EMBL/GenBank/DDBJ databases">
        <title>Whole genome shotgun sequence of Gordonia sputi NBRC 100414.</title>
        <authorList>
            <person name="Yoshida I."/>
            <person name="Hosoyama A."/>
            <person name="Tsuchikane K."/>
            <person name="Katsumata H."/>
            <person name="Yamazaki S."/>
            <person name="Fujita N."/>
        </authorList>
    </citation>
    <scope>NUCLEOTIDE SEQUENCE [LARGE SCALE GENOMIC DNA]</scope>
    <source>
        <strain evidence="12 13">NBRC 100414</strain>
    </source>
</reference>
<dbReference type="InterPro" id="IPR027417">
    <property type="entry name" value="P-loop_NTPase"/>
</dbReference>
<accession>H5U3E4</accession>
<evidence type="ECO:0000259" key="11">
    <source>
        <dbReference type="PROSITE" id="PS50893"/>
    </source>
</evidence>
<dbReference type="EMBL" id="BAFC01000093">
    <property type="protein sequence ID" value="GAB40252.1"/>
    <property type="molecule type" value="Genomic_DNA"/>
</dbReference>
<keyword evidence="3" id="KW-1003">Cell membrane</keyword>
<dbReference type="Gene3D" id="3.40.50.300">
    <property type="entry name" value="P-loop containing nucleotide triphosphate hydrolases"/>
    <property type="match status" value="1"/>
</dbReference>
<keyword evidence="5 12" id="KW-0067">ATP-binding</keyword>
<dbReference type="SUPFAM" id="SSF52540">
    <property type="entry name" value="P-loop containing nucleoside triphosphate hydrolases"/>
    <property type="match status" value="1"/>
</dbReference>
<keyword evidence="7" id="KW-0029">Amino-acid transport</keyword>
<dbReference type="InterPro" id="IPR003593">
    <property type="entry name" value="AAA+_ATPase"/>
</dbReference>